<dbReference type="SUPFAM" id="SSF50952">
    <property type="entry name" value="Soluble quinoprotein glucose dehydrogenase"/>
    <property type="match status" value="1"/>
</dbReference>
<protein>
    <submittedName>
        <fullName evidence="2">Glucose sorbosone dehydrogenase</fullName>
    </submittedName>
</protein>
<proteinExistence type="predicted"/>
<evidence type="ECO:0000313" key="2">
    <source>
        <dbReference type="EMBL" id="KKS13356.1"/>
    </source>
</evidence>
<organism evidence="2 3">
    <name type="scientific">Candidatus Daviesbacteria bacterium GW2011_GWB1_41_5</name>
    <dbReference type="NCBI Taxonomy" id="1618429"/>
    <lineage>
        <taxon>Bacteria</taxon>
        <taxon>Candidatus Daviesiibacteriota</taxon>
    </lineage>
</organism>
<evidence type="ECO:0000259" key="1">
    <source>
        <dbReference type="Pfam" id="PF07995"/>
    </source>
</evidence>
<dbReference type="AlphaFoldDB" id="A0A0G0YUK1"/>
<evidence type="ECO:0000313" key="3">
    <source>
        <dbReference type="Proteomes" id="UP000034753"/>
    </source>
</evidence>
<dbReference type="InterPro" id="IPR012938">
    <property type="entry name" value="Glc/Sorbosone_DH"/>
</dbReference>
<dbReference type="Pfam" id="PF07995">
    <property type="entry name" value="GSDH"/>
    <property type="match status" value="1"/>
</dbReference>
<dbReference type="PANTHER" id="PTHR19328">
    <property type="entry name" value="HEDGEHOG-INTERACTING PROTEIN"/>
    <property type="match status" value="1"/>
</dbReference>
<feature type="domain" description="Glucose/Sorbosone dehydrogenase" evidence="1">
    <location>
        <begin position="18"/>
        <end position="307"/>
    </location>
</feature>
<dbReference type="PATRIC" id="fig|1618429.3.peg.583"/>
<dbReference type="InterPro" id="IPR011041">
    <property type="entry name" value="Quinoprot_gluc/sorb_DH_b-prop"/>
</dbReference>
<reference evidence="2 3" key="1">
    <citation type="journal article" date="2015" name="Nature">
        <title>rRNA introns, odd ribosomes, and small enigmatic genomes across a large radiation of phyla.</title>
        <authorList>
            <person name="Brown C.T."/>
            <person name="Hug L.A."/>
            <person name="Thomas B.C."/>
            <person name="Sharon I."/>
            <person name="Castelle C.J."/>
            <person name="Singh A."/>
            <person name="Wilkins M.J."/>
            <person name="Williams K.H."/>
            <person name="Banfield J.F."/>
        </authorList>
    </citation>
    <scope>NUCLEOTIDE SEQUENCE [LARGE SCALE GENOMIC DNA]</scope>
</reference>
<dbReference type="Proteomes" id="UP000034753">
    <property type="component" value="Unassembled WGS sequence"/>
</dbReference>
<accession>A0A0G0YUK1</accession>
<dbReference type="EMBL" id="LCBN01000026">
    <property type="protein sequence ID" value="KKS13356.1"/>
    <property type="molecule type" value="Genomic_DNA"/>
</dbReference>
<dbReference type="InterPro" id="IPR011042">
    <property type="entry name" value="6-blade_b-propeller_TolB-like"/>
</dbReference>
<dbReference type="Gene3D" id="2.120.10.30">
    <property type="entry name" value="TolB, C-terminal domain"/>
    <property type="match status" value="1"/>
</dbReference>
<dbReference type="PANTHER" id="PTHR19328:SF13">
    <property type="entry name" value="HIPL1 PROTEIN"/>
    <property type="match status" value="1"/>
</dbReference>
<sequence>MADEAPLPSLIESEGFPITLVFAGKKAFFSERITGNLWAVENGQTTLIHSFPIVKITGHHETGLLGIVLDPDFEQNNFIYCFYSYGQTLDNLKNKIVRLDVKSNTEITILDNIPGGVIHNGGIMAFAPDKTLYIGVGIQNEIMDKSQDANFWGGKVLRINPDGTIPKDNPIPGSPVYSWGHRNIFGLAFHPTSGKLYVCDEGPDHDDEINIIEKGGNYGWPEVMGKSDDPKFISPIQTYTPCITPTQCVFVNGKLYFGSYNEGTVHSLTLSGENFDAVAEDKVVYRGKSFGTIGVFYSPDKHFYITTPNKILEFTPINENP</sequence>
<name>A0A0G0YUK1_9BACT</name>
<gene>
    <name evidence="2" type="ORF">UU67_C0026G0014</name>
</gene>
<comment type="caution">
    <text evidence="2">The sequence shown here is derived from an EMBL/GenBank/DDBJ whole genome shotgun (WGS) entry which is preliminary data.</text>
</comment>